<accession>V5WE43</accession>
<dbReference type="InterPro" id="IPR003607">
    <property type="entry name" value="HD/PDEase_dom"/>
</dbReference>
<dbReference type="PANTHER" id="PTHR45228">
    <property type="entry name" value="CYCLIC DI-GMP PHOSPHODIESTERASE TM_0186-RELATED"/>
    <property type="match status" value="1"/>
</dbReference>
<feature type="chain" id="PRO_5004741883" evidence="2">
    <location>
        <begin position="17"/>
        <end position="581"/>
    </location>
</feature>
<keyword evidence="1" id="KW-1133">Transmembrane helix</keyword>
<keyword evidence="5" id="KW-1185">Reference proteome</keyword>
<evidence type="ECO:0000313" key="5">
    <source>
        <dbReference type="Proteomes" id="UP000018680"/>
    </source>
</evidence>
<dbReference type="KEGG" id="slr:L21SP2_0478"/>
<feature type="domain" description="HD-GYP" evidence="3">
    <location>
        <begin position="372"/>
        <end position="569"/>
    </location>
</feature>
<sequence length="581" mass="66388">MYFAVLWMILLPALLAADTDRLARESKKNTEILILHSYSQSFSWTETINRGLIEGSSDRDYSLWFEYMDAKRFNSPEYLEQLYDMFSYKFSGAEFDLVVTSDNLAYEFFMDHRSSLFNNAPALSIGLNEQPGVRAENVRYIIERNDYRKNIDLALTAHPDARNIHIIIDQTLTGSIIREQLEDLSGEYTQEFNWIDSGDLEELTRKIKAVHPRDVIVYVLYFYDGEKPVNNDRILNRLASVSPVPIYSFWSFAIPEGALGGYVYDGYLLGRFSSHVLESIWQNGEPDQWQGLVNQPMAGYQVDFPTARRYGLDKQDFPRDTLFLREPEGFFQKHARVLGVSSVIILVLVLLIILIQINLQRHKALNRYNSAMVKTQKEVMHNLSIVIERRSSETAEHLNRITGLSTFIAQHLGLSQDQIDSLHLGASLHDVGKVGISDTILKKAGPLTPPEMAEIRTHPRKGYEILKDSENEYIRTAAIIALEHHECWDGSGYPDGKQGEEIHILARIVTMCDVVDALLSERSYKPAWSTIRVRDYVLEQNGKLFDPAIAEFVLANWQEFLSIWEAGGDKVSLKHAVQALD</sequence>
<organism evidence="4 5">
    <name type="scientific">Salinispira pacifica</name>
    <dbReference type="NCBI Taxonomy" id="1307761"/>
    <lineage>
        <taxon>Bacteria</taxon>
        <taxon>Pseudomonadati</taxon>
        <taxon>Spirochaetota</taxon>
        <taxon>Spirochaetia</taxon>
        <taxon>Spirochaetales</taxon>
        <taxon>Spirochaetaceae</taxon>
        <taxon>Salinispira</taxon>
    </lineage>
</organism>
<evidence type="ECO:0000259" key="3">
    <source>
        <dbReference type="PROSITE" id="PS51832"/>
    </source>
</evidence>
<dbReference type="STRING" id="1307761.L21SP2_0478"/>
<dbReference type="SUPFAM" id="SSF109604">
    <property type="entry name" value="HD-domain/PDEase-like"/>
    <property type="match status" value="1"/>
</dbReference>
<keyword evidence="2" id="KW-0732">Signal</keyword>
<dbReference type="Pfam" id="PF13487">
    <property type="entry name" value="HD_5"/>
    <property type="match status" value="1"/>
</dbReference>
<dbReference type="CDD" id="cd00077">
    <property type="entry name" value="HDc"/>
    <property type="match status" value="1"/>
</dbReference>
<dbReference type="InterPro" id="IPR037522">
    <property type="entry name" value="HD_GYP_dom"/>
</dbReference>
<keyword evidence="1" id="KW-0472">Membrane</keyword>
<dbReference type="SMART" id="SM00471">
    <property type="entry name" value="HDc"/>
    <property type="match status" value="1"/>
</dbReference>
<evidence type="ECO:0000256" key="2">
    <source>
        <dbReference type="SAM" id="SignalP"/>
    </source>
</evidence>
<dbReference type="EMBL" id="CP006939">
    <property type="protein sequence ID" value="AHC13910.1"/>
    <property type="molecule type" value="Genomic_DNA"/>
</dbReference>
<dbReference type="PROSITE" id="PS51832">
    <property type="entry name" value="HD_GYP"/>
    <property type="match status" value="1"/>
</dbReference>
<dbReference type="Gene3D" id="1.10.3210.10">
    <property type="entry name" value="Hypothetical protein af1432"/>
    <property type="match status" value="1"/>
</dbReference>
<dbReference type="HOGENOM" id="CLU_033333_1_0_12"/>
<dbReference type="InterPro" id="IPR052020">
    <property type="entry name" value="Cyclic_di-GMP/3'3'-cGAMP_PDE"/>
</dbReference>
<gene>
    <name evidence="4" type="ORF">L21SP2_0478</name>
</gene>
<feature type="signal peptide" evidence="2">
    <location>
        <begin position="1"/>
        <end position="16"/>
    </location>
</feature>
<feature type="transmembrane region" description="Helical" evidence="1">
    <location>
        <begin position="337"/>
        <end position="359"/>
    </location>
</feature>
<evidence type="ECO:0000313" key="4">
    <source>
        <dbReference type="EMBL" id="AHC13910.1"/>
    </source>
</evidence>
<keyword evidence="1" id="KW-0812">Transmembrane</keyword>
<dbReference type="Proteomes" id="UP000018680">
    <property type="component" value="Chromosome"/>
</dbReference>
<dbReference type="eggNOG" id="COG3437">
    <property type="taxonomic scope" value="Bacteria"/>
</dbReference>
<evidence type="ECO:0000256" key="1">
    <source>
        <dbReference type="SAM" id="Phobius"/>
    </source>
</evidence>
<dbReference type="PANTHER" id="PTHR45228:SF1">
    <property type="entry name" value="CYCLIC DI-GMP PHOSPHODIESTERASE TM_0186"/>
    <property type="match status" value="1"/>
</dbReference>
<name>V5WE43_9SPIO</name>
<dbReference type="AlphaFoldDB" id="V5WE43"/>
<reference evidence="4 5" key="1">
    <citation type="journal article" date="2015" name="Stand. Genomic Sci.">
        <title>Complete genome sequence and description of Salinispira pacifica gen. nov., sp. nov., a novel spirochaete isolated form a hypersaline microbial mat.</title>
        <authorList>
            <person name="Ben Hania W."/>
            <person name="Joseph M."/>
            <person name="Schumann P."/>
            <person name="Bunk B."/>
            <person name="Fiebig A."/>
            <person name="Sproer C."/>
            <person name="Klenk H.P."/>
            <person name="Fardeau M.L."/>
            <person name="Spring S."/>
        </authorList>
    </citation>
    <scope>NUCLEOTIDE SEQUENCE [LARGE SCALE GENOMIC DNA]</scope>
    <source>
        <strain evidence="4 5">L21-RPul-D2</strain>
    </source>
</reference>
<proteinExistence type="predicted"/>
<protein>
    <submittedName>
        <fullName evidence="4">Response regulator</fullName>
    </submittedName>
</protein>